<dbReference type="AlphaFoldDB" id="A0A5B8ITB0"/>
<evidence type="ECO:0000313" key="3">
    <source>
        <dbReference type="Proteomes" id="UP000318483"/>
    </source>
</evidence>
<organism evidence="2 3">
    <name type="scientific">Qingshengfaniella alkalisoli</name>
    <dbReference type="NCBI Taxonomy" id="2599296"/>
    <lineage>
        <taxon>Bacteria</taxon>
        <taxon>Pseudomonadati</taxon>
        <taxon>Pseudomonadota</taxon>
        <taxon>Alphaproteobacteria</taxon>
        <taxon>Rhodobacterales</taxon>
        <taxon>Paracoccaceae</taxon>
        <taxon>Qingshengfaniella</taxon>
    </lineage>
</organism>
<dbReference type="EMBL" id="CP042261">
    <property type="protein sequence ID" value="QDY69492.1"/>
    <property type="molecule type" value="Genomic_DNA"/>
</dbReference>
<evidence type="ECO:0000313" key="2">
    <source>
        <dbReference type="EMBL" id="QDY69492.1"/>
    </source>
</evidence>
<reference evidence="2 3" key="1">
    <citation type="submission" date="2019-07" db="EMBL/GenBank/DDBJ databases">
        <title>Litoreibacter alkalisoli sp. nov., isolated from saline-alkaline soil.</title>
        <authorList>
            <person name="Wang S."/>
            <person name="Xu L."/>
            <person name="Xing Y.-T."/>
            <person name="Sun J.-Q."/>
        </authorList>
    </citation>
    <scope>NUCLEOTIDE SEQUENCE [LARGE SCALE GENOMIC DNA]</scope>
    <source>
        <strain evidence="2 3">LN3S51</strain>
    </source>
</reference>
<protein>
    <submittedName>
        <fullName evidence="2">Periplasmic heavy metal sensor</fullName>
    </submittedName>
</protein>
<evidence type="ECO:0000256" key="1">
    <source>
        <dbReference type="SAM" id="Phobius"/>
    </source>
</evidence>
<name>A0A5B8ITB0_9RHOB</name>
<accession>A0A5B8ITB0</accession>
<sequence length="269" mass="30437">MKSWTGFSEGIGKLWTAPYLRTFLVVSSGMQIASRRCDGRRESVGVRSSGSAGRWAWPRRWRLAFGSARRSSGIRAAEAICYYATILPMRSATISRRLRVIYRGIEMNWVRKKGLGLKLLLAMSLGVNILVLGAVLGSLWGRPDNGRGGAMIHRTGMFSLLAVLPPENRKELRRELDDAFGDQRPVPDGNQLQVLREALRSEPFDPDHFRVLLAKRREALDRVNMRLEEALASQLALMTPEERRSYANRLGKIHKGAAHRQDGRPRRDY</sequence>
<dbReference type="InterPro" id="IPR025961">
    <property type="entry name" value="Metal_resist"/>
</dbReference>
<keyword evidence="1" id="KW-0812">Transmembrane</keyword>
<feature type="transmembrane region" description="Helical" evidence="1">
    <location>
        <begin position="119"/>
        <end position="140"/>
    </location>
</feature>
<keyword evidence="3" id="KW-1185">Reference proteome</keyword>
<proteinExistence type="predicted"/>
<dbReference type="KEGG" id="lit:FPZ52_07585"/>
<dbReference type="Pfam" id="PF13801">
    <property type="entry name" value="Metal_resist"/>
    <property type="match status" value="1"/>
</dbReference>
<keyword evidence="1" id="KW-0472">Membrane</keyword>
<gene>
    <name evidence="2" type="ORF">FPZ52_07585</name>
</gene>
<keyword evidence="1" id="KW-1133">Transmembrane helix</keyword>
<dbReference type="OrthoDB" id="7688532at2"/>
<dbReference type="Proteomes" id="UP000318483">
    <property type="component" value="Chromosome"/>
</dbReference>